<dbReference type="InterPro" id="IPR004678">
    <property type="entry name" value="Cyt_c_oxidase_cbb3_su3"/>
</dbReference>
<dbReference type="GO" id="GO:1902600">
    <property type="term" value="P:proton transmembrane transport"/>
    <property type="evidence" value="ECO:0007669"/>
    <property type="project" value="UniProtKB-KW"/>
</dbReference>
<dbReference type="PROSITE" id="PS51007">
    <property type="entry name" value="CYTC"/>
    <property type="match status" value="2"/>
</dbReference>
<evidence type="ECO:0000256" key="11">
    <source>
        <dbReference type="ARBA" id="ARBA00022737"/>
    </source>
</evidence>
<keyword evidence="15 19" id="KW-0560">Oxidoreductase</keyword>
<comment type="pathway">
    <text evidence="2 19">Energy metabolism; oxidative phosphorylation.</text>
</comment>
<evidence type="ECO:0000256" key="12">
    <source>
        <dbReference type="ARBA" id="ARBA00022781"/>
    </source>
</evidence>
<dbReference type="AlphaFoldDB" id="A0A8B2NMI2"/>
<evidence type="ECO:0000256" key="9">
    <source>
        <dbReference type="ARBA" id="ARBA00022692"/>
    </source>
</evidence>
<keyword evidence="8 19" id="KW-0679">Respiratory chain</keyword>
<comment type="function">
    <text evidence="19">C-type cytochrome. Part of the cbb3-type cytochrome c oxidase complex.</text>
</comment>
<keyword evidence="18 19" id="KW-0472">Membrane</keyword>
<evidence type="ECO:0000256" key="6">
    <source>
        <dbReference type="ARBA" id="ARBA00022519"/>
    </source>
</evidence>
<dbReference type="Gene3D" id="1.10.760.10">
    <property type="entry name" value="Cytochrome c-like domain"/>
    <property type="match status" value="2"/>
</dbReference>
<dbReference type="Proteomes" id="UP000249590">
    <property type="component" value="Unassembled WGS sequence"/>
</dbReference>
<evidence type="ECO:0000256" key="8">
    <source>
        <dbReference type="ARBA" id="ARBA00022660"/>
    </source>
</evidence>
<keyword evidence="7 19" id="KW-0349">Heme</keyword>
<keyword evidence="10 19" id="KW-0479">Metal-binding</keyword>
<keyword evidence="14 22" id="KW-1133">Transmembrane helix</keyword>
<feature type="transmembrane region" description="Helical" evidence="22">
    <location>
        <begin position="34"/>
        <end position="53"/>
    </location>
</feature>
<feature type="domain" description="Cytochrome c" evidence="23">
    <location>
        <begin position="110"/>
        <end position="202"/>
    </location>
</feature>
<dbReference type="GO" id="GO:0016491">
    <property type="term" value="F:oxidoreductase activity"/>
    <property type="evidence" value="ECO:0007669"/>
    <property type="project" value="UniProtKB-KW"/>
</dbReference>
<evidence type="ECO:0000256" key="1">
    <source>
        <dbReference type="ARBA" id="ARBA00004533"/>
    </source>
</evidence>
<dbReference type="InterPro" id="IPR036909">
    <property type="entry name" value="Cyt_c-like_dom_sf"/>
</dbReference>
<evidence type="ECO:0000256" key="10">
    <source>
        <dbReference type="ARBA" id="ARBA00022723"/>
    </source>
</evidence>
<evidence type="ECO:0000256" key="14">
    <source>
        <dbReference type="ARBA" id="ARBA00022989"/>
    </source>
</evidence>
<feature type="binding site" description="covalent" evidence="21">
    <location>
        <position position="222"/>
    </location>
    <ligand>
        <name>heme c</name>
        <dbReference type="ChEBI" id="CHEBI:61717"/>
        <label>2</label>
    </ligand>
</feature>
<dbReference type="GO" id="GO:0009055">
    <property type="term" value="F:electron transfer activity"/>
    <property type="evidence" value="ECO:0007669"/>
    <property type="project" value="InterPro"/>
</dbReference>
<dbReference type="GO" id="GO:0046872">
    <property type="term" value="F:metal ion binding"/>
    <property type="evidence" value="ECO:0007669"/>
    <property type="project" value="UniProtKB-KW"/>
</dbReference>
<dbReference type="Pfam" id="PF13442">
    <property type="entry name" value="Cytochrome_CBB3"/>
    <property type="match status" value="2"/>
</dbReference>
<evidence type="ECO:0000256" key="15">
    <source>
        <dbReference type="ARBA" id="ARBA00023002"/>
    </source>
</evidence>
<feature type="binding site" description="axial binding residue" evidence="20">
    <location>
        <position position="127"/>
    </location>
    <ligand>
        <name>heme c</name>
        <dbReference type="ChEBI" id="CHEBI:61717"/>
        <label>1</label>
    </ligand>
    <ligandPart>
        <name>Fe</name>
        <dbReference type="ChEBI" id="CHEBI:18248"/>
    </ligandPart>
</feature>
<comment type="subunit">
    <text evidence="19">Component of the cbb3-type cytochrome c oxidase.</text>
</comment>
<dbReference type="NCBIfam" id="TIGR00782">
    <property type="entry name" value="ccoP"/>
    <property type="match status" value="1"/>
</dbReference>
<evidence type="ECO:0000313" key="24">
    <source>
        <dbReference type="EMBL" id="RAH97705.1"/>
    </source>
</evidence>
<gene>
    <name evidence="24" type="primary">ccoP</name>
    <name evidence="24" type="ORF">DLJ53_28070</name>
</gene>
<evidence type="ECO:0000256" key="18">
    <source>
        <dbReference type="ARBA" id="ARBA00023136"/>
    </source>
</evidence>
<keyword evidence="6 19" id="KW-0997">Cell inner membrane</keyword>
<feature type="binding site" description="covalent" evidence="21">
    <location>
        <position position="123"/>
    </location>
    <ligand>
        <name>heme c</name>
        <dbReference type="ChEBI" id="CHEBI:61717"/>
        <label>1</label>
    </ligand>
</feature>
<feature type="binding site" description="axial binding residue" evidence="20">
    <location>
        <position position="226"/>
    </location>
    <ligand>
        <name>heme c</name>
        <dbReference type="ChEBI" id="CHEBI:61717"/>
        <label>2</label>
    </ligand>
    <ligandPart>
        <name>Fe</name>
        <dbReference type="ChEBI" id="CHEBI:18248"/>
    </ligandPart>
</feature>
<comment type="similarity">
    <text evidence="3 19">Belongs to the CcoP / FixP family.</text>
</comment>
<dbReference type="UniPathway" id="UPA00705"/>
<dbReference type="RefSeq" id="WP_111351550.1">
    <property type="nucleotide sequence ID" value="NZ_QHHQ01000008.1"/>
</dbReference>
<evidence type="ECO:0000256" key="5">
    <source>
        <dbReference type="ARBA" id="ARBA00022475"/>
    </source>
</evidence>
<dbReference type="GO" id="GO:0005886">
    <property type="term" value="C:plasma membrane"/>
    <property type="evidence" value="ECO:0007669"/>
    <property type="project" value="UniProtKB-SubCell"/>
</dbReference>
<evidence type="ECO:0000256" key="21">
    <source>
        <dbReference type="PIRSR" id="PIRSR000006-2"/>
    </source>
</evidence>
<dbReference type="GO" id="GO:0020037">
    <property type="term" value="F:heme binding"/>
    <property type="evidence" value="ECO:0007669"/>
    <property type="project" value="InterPro"/>
</dbReference>
<accession>A0A8B2NMI2</accession>
<sequence>MKPNGKPVDEVTGTETTGHSWDGISELNNPLPRWWLYLFYATIVFAVVYWVLFPSWPLLTRGTTGVLGWSSRGMLIDEMATVAAARADFDNKIADLSFADINNDPALADYAIRSGASAFKIVCTQCHGSAAQGSQEYGYPNLSDDDWLWGGTLEDIFFTVSHGIRNEEDPDARFSEMPAYGALDMLSRDEIRDVANTVRSLSGLDHDQAAAERGRETFETQCAACHGTDGEGSIDVGAPALNDAIWLYGSDLDQIVAQINNPRMGQMPPWSERFDEATRKKLTLYVHSLGGGQ</sequence>
<reference evidence="24 25" key="1">
    <citation type="submission" date="2018-05" db="EMBL/GenBank/DDBJ databases">
        <title>Acuticoccus sediminis sp. nov., isolated from deep-sea sediment of Indian Ocean.</title>
        <authorList>
            <person name="Liu X."/>
            <person name="Lai Q."/>
            <person name="Du Y."/>
            <person name="Sun F."/>
            <person name="Zhang X."/>
            <person name="Wang S."/>
            <person name="Shao Z."/>
        </authorList>
    </citation>
    <scope>NUCLEOTIDE SEQUENCE [LARGE SCALE GENOMIC DNA]</scope>
    <source>
        <strain evidence="24 25">PTG4-2</strain>
    </source>
</reference>
<evidence type="ECO:0000256" key="2">
    <source>
        <dbReference type="ARBA" id="ARBA00004673"/>
    </source>
</evidence>
<dbReference type="PANTHER" id="PTHR33751:SF1">
    <property type="entry name" value="CBB3-TYPE CYTOCHROME C OXIDASE SUBUNIT FIXP"/>
    <property type="match status" value="1"/>
</dbReference>
<dbReference type="InterPro" id="IPR050597">
    <property type="entry name" value="Cytochrome_c_Oxidase_Subunit"/>
</dbReference>
<evidence type="ECO:0000259" key="23">
    <source>
        <dbReference type="PROSITE" id="PS51007"/>
    </source>
</evidence>
<evidence type="ECO:0000256" key="22">
    <source>
        <dbReference type="SAM" id="Phobius"/>
    </source>
</evidence>
<name>A0A8B2NMI2_9HYPH</name>
<dbReference type="SUPFAM" id="SSF46626">
    <property type="entry name" value="Cytochrome c"/>
    <property type="match status" value="2"/>
</dbReference>
<evidence type="ECO:0000256" key="3">
    <source>
        <dbReference type="ARBA" id="ARBA00006113"/>
    </source>
</evidence>
<feature type="binding site" description="axial binding residue" evidence="20">
    <location>
        <position position="177"/>
    </location>
    <ligand>
        <name>heme c</name>
        <dbReference type="ChEBI" id="CHEBI:61717"/>
        <label>2</label>
    </ligand>
    <ligandPart>
        <name>Fe</name>
        <dbReference type="ChEBI" id="CHEBI:18248"/>
    </ligandPart>
</feature>
<dbReference type="InterPro" id="IPR032858">
    <property type="entry name" value="CcoP_N"/>
</dbReference>
<dbReference type="PANTHER" id="PTHR33751">
    <property type="entry name" value="CBB3-TYPE CYTOCHROME C OXIDASE SUBUNIT FIXP"/>
    <property type="match status" value="1"/>
</dbReference>
<comment type="subcellular location">
    <subcellularLocation>
        <location evidence="1 19">Cell inner membrane</location>
    </subcellularLocation>
</comment>
<dbReference type="GO" id="GO:0006119">
    <property type="term" value="P:oxidative phosphorylation"/>
    <property type="evidence" value="ECO:0007669"/>
    <property type="project" value="UniProtKB-UniPathway"/>
</dbReference>
<keyword evidence="16 19" id="KW-0408">Iron</keyword>
<keyword evidence="9 22" id="KW-0812">Transmembrane</keyword>
<keyword evidence="25" id="KW-1185">Reference proteome</keyword>
<dbReference type="PIRSF" id="PIRSF000006">
    <property type="entry name" value="Cbb3-Cox_fixP"/>
    <property type="match status" value="1"/>
</dbReference>
<evidence type="ECO:0000256" key="17">
    <source>
        <dbReference type="ARBA" id="ARBA00023065"/>
    </source>
</evidence>
<evidence type="ECO:0000256" key="19">
    <source>
        <dbReference type="PIRNR" id="PIRNR000006"/>
    </source>
</evidence>
<organism evidence="24 25">
    <name type="scientific">Acuticoccus sediminis</name>
    <dbReference type="NCBI Taxonomy" id="2184697"/>
    <lineage>
        <taxon>Bacteria</taxon>
        <taxon>Pseudomonadati</taxon>
        <taxon>Pseudomonadota</taxon>
        <taxon>Alphaproteobacteria</taxon>
        <taxon>Hyphomicrobiales</taxon>
        <taxon>Amorphaceae</taxon>
        <taxon>Acuticoccus</taxon>
    </lineage>
</organism>
<dbReference type="InterPro" id="IPR038414">
    <property type="entry name" value="CcoP_N_sf"/>
</dbReference>
<keyword evidence="11" id="KW-0677">Repeat</keyword>
<dbReference type="Gene3D" id="6.10.280.130">
    <property type="match status" value="1"/>
</dbReference>
<comment type="cofactor">
    <cofactor evidence="19 21">
        <name>heme c</name>
        <dbReference type="ChEBI" id="CHEBI:61717"/>
    </cofactor>
    <text evidence="19 21">Binds 2 heme C groups per subunit.</text>
</comment>
<evidence type="ECO:0000256" key="20">
    <source>
        <dbReference type="PIRSR" id="PIRSR000006-1"/>
    </source>
</evidence>
<keyword evidence="13 19" id="KW-0249">Electron transport</keyword>
<dbReference type="Pfam" id="PF14715">
    <property type="entry name" value="FixP_N"/>
    <property type="match status" value="1"/>
</dbReference>
<feature type="binding site" description="axial binding residue" evidence="20">
    <location>
        <position position="267"/>
    </location>
    <ligand>
        <name>heme c</name>
        <dbReference type="ChEBI" id="CHEBI:61717"/>
        <label>1</label>
    </ligand>
    <ligandPart>
        <name>Fe</name>
        <dbReference type="ChEBI" id="CHEBI:18248"/>
    </ligandPart>
</feature>
<dbReference type="InterPro" id="IPR009056">
    <property type="entry name" value="Cyt_c-like_dom"/>
</dbReference>
<evidence type="ECO:0000313" key="25">
    <source>
        <dbReference type="Proteomes" id="UP000249590"/>
    </source>
</evidence>
<evidence type="ECO:0000256" key="16">
    <source>
        <dbReference type="ARBA" id="ARBA00023004"/>
    </source>
</evidence>
<feature type="domain" description="Cytochrome c" evidence="23">
    <location>
        <begin position="209"/>
        <end position="290"/>
    </location>
</feature>
<dbReference type="OrthoDB" id="9811281at2"/>
<keyword evidence="5 19" id="KW-1003">Cell membrane</keyword>
<keyword evidence="17 19" id="KW-0406">Ion transport</keyword>
<evidence type="ECO:0000256" key="13">
    <source>
        <dbReference type="ARBA" id="ARBA00022982"/>
    </source>
</evidence>
<keyword evidence="12 19" id="KW-0375">Hydrogen ion transport</keyword>
<feature type="binding site" description="covalent" evidence="21">
    <location>
        <position position="225"/>
    </location>
    <ligand>
        <name>heme c</name>
        <dbReference type="ChEBI" id="CHEBI:61717"/>
        <label>2</label>
    </ligand>
</feature>
<comment type="caution">
    <text evidence="24">The sequence shown here is derived from an EMBL/GenBank/DDBJ whole genome shotgun (WGS) entry which is preliminary data.</text>
</comment>
<proteinExistence type="inferred from homology"/>
<feature type="binding site" description="covalent" evidence="21">
    <location>
        <position position="126"/>
    </location>
    <ligand>
        <name>heme c</name>
        <dbReference type="ChEBI" id="CHEBI:61717"/>
        <label>1</label>
    </ligand>
</feature>
<evidence type="ECO:0000256" key="7">
    <source>
        <dbReference type="ARBA" id="ARBA00022617"/>
    </source>
</evidence>
<dbReference type="EMBL" id="QHHQ01000008">
    <property type="protein sequence ID" value="RAH97705.1"/>
    <property type="molecule type" value="Genomic_DNA"/>
</dbReference>
<protein>
    <recommendedName>
        <fullName evidence="19">Cbb3-type cytochrome c oxidase subunit</fullName>
    </recommendedName>
</protein>
<evidence type="ECO:0000256" key="4">
    <source>
        <dbReference type="ARBA" id="ARBA00022448"/>
    </source>
</evidence>
<keyword evidence="4 19" id="KW-0813">Transport</keyword>